<reference evidence="1 2" key="1">
    <citation type="submission" date="2018-02" db="EMBL/GenBank/DDBJ databases">
        <title>Genome sequence of the basidiomycete white-rot fungus Phlebia centrifuga.</title>
        <authorList>
            <person name="Granchi Z."/>
            <person name="Peng M."/>
            <person name="de Vries R.P."/>
            <person name="Hilden K."/>
            <person name="Makela M.R."/>
            <person name="Grigoriev I."/>
            <person name="Riley R."/>
        </authorList>
    </citation>
    <scope>NUCLEOTIDE SEQUENCE [LARGE SCALE GENOMIC DNA]</scope>
    <source>
        <strain evidence="1 2">FBCC195</strain>
    </source>
</reference>
<evidence type="ECO:0000313" key="1">
    <source>
        <dbReference type="EMBL" id="PSR71501.1"/>
    </source>
</evidence>
<dbReference type="Proteomes" id="UP000186601">
    <property type="component" value="Unassembled WGS sequence"/>
</dbReference>
<dbReference type="AlphaFoldDB" id="A0A2R6NGM8"/>
<evidence type="ECO:0000313" key="2">
    <source>
        <dbReference type="Proteomes" id="UP000186601"/>
    </source>
</evidence>
<name>A0A2R6NGM8_9APHY</name>
<feature type="non-terminal residue" evidence="1">
    <location>
        <position position="1"/>
    </location>
</feature>
<keyword evidence="2" id="KW-1185">Reference proteome</keyword>
<dbReference type="EMBL" id="MLYV02001277">
    <property type="protein sequence ID" value="PSR71501.1"/>
    <property type="molecule type" value="Genomic_DNA"/>
</dbReference>
<comment type="caution">
    <text evidence="1">The sequence shown here is derived from an EMBL/GenBank/DDBJ whole genome shotgun (WGS) entry which is preliminary data.</text>
</comment>
<organism evidence="1 2">
    <name type="scientific">Hermanssonia centrifuga</name>
    <dbReference type="NCBI Taxonomy" id="98765"/>
    <lineage>
        <taxon>Eukaryota</taxon>
        <taxon>Fungi</taxon>
        <taxon>Dikarya</taxon>
        <taxon>Basidiomycota</taxon>
        <taxon>Agaricomycotina</taxon>
        <taxon>Agaricomycetes</taxon>
        <taxon>Polyporales</taxon>
        <taxon>Meruliaceae</taxon>
        <taxon>Hermanssonia</taxon>
    </lineage>
</organism>
<sequence length="66" mass="7328">GIVQKLCKVVLDYKDAHTKEPKGTTVRKFSERPLGLCLCGDLSDKYFAEGKLLKTPFCTVPSPGWL</sequence>
<protein>
    <submittedName>
        <fullName evidence="1">Uncharacterized protein</fullName>
    </submittedName>
</protein>
<gene>
    <name evidence="1" type="ORF">PHLCEN_2v12624</name>
</gene>
<proteinExistence type="predicted"/>
<accession>A0A2R6NGM8</accession>